<keyword evidence="5" id="KW-0539">Nucleus</keyword>
<dbReference type="PANTHER" id="PTHR47338">
    <property type="entry name" value="ZN(II)2CYS6 TRANSCRIPTION FACTOR (EUROFUNG)-RELATED"/>
    <property type="match status" value="1"/>
</dbReference>
<dbReference type="CDD" id="cd00067">
    <property type="entry name" value="GAL4"/>
    <property type="match status" value="1"/>
</dbReference>
<dbReference type="Gene3D" id="4.10.240.10">
    <property type="entry name" value="Zn(2)-C6 fungal-type DNA-binding domain"/>
    <property type="match status" value="1"/>
</dbReference>
<dbReference type="InterPro" id="IPR036864">
    <property type="entry name" value="Zn2-C6_fun-type_DNA-bd_sf"/>
</dbReference>
<dbReference type="AlphaFoldDB" id="A0AAD7E5V9"/>
<dbReference type="InterPro" id="IPR001138">
    <property type="entry name" value="Zn2Cys6_DnaBD"/>
</dbReference>
<dbReference type="SMART" id="SM00066">
    <property type="entry name" value="GAL4"/>
    <property type="match status" value="1"/>
</dbReference>
<dbReference type="CDD" id="cd12148">
    <property type="entry name" value="fungal_TF_MHR"/>
    <property type="match status" value="1"/>
</dbReference>
<dbReference type="SUPFAM" id="SSF57701">
    <property type="entry name" value="Zn2/Cys6 DNA-binding domain"/>
    <property type="match status" value="1"/>
</dbReference>
<evidence type="ECO:0000256" key="3">
    <source>
        <dbReference type="ARBA" id="ARBA00023015"/>
    </source>
</evidence>
<feature type="domain" description="Zn(2)-C6 fungal-type" evidence="7">
    <location>
        <begin position="22"/>
        <end position="56"/>
    </location>
</feature>
<evidence type="ECO:0000259" key="7">
    <source>
        <dbReference type="PROSITE" id="PS50048"/>
    </source>
</evidence>
<dbReference type="InterPro" id="IPR050815">
    <property type="entry name" value="TF_fung"/>
</dbReference>
<dbReference type="PANTHER" id="PTHR47338:SF29">
    <property type="entry name" value="ZN(2)-C6 FUNGAL-TYPE DOMAIN-CONTAINING PROTEIN"/>
    <property type="match status" value="1"/>
</dbReference>
<dbReference type="InterPro" id="IPR007219">
    <property type="entry name" value="XnlR_reg_dom"/>
</dbReference>
<evidence type="ECO:0000256" key="5">
    <source>
        <dbReference type="ARBA" id="ARBA00023242"/>
    </source>
</evidence>
<organism evidence="8 9">
    <name type="scientific">Mycena pura</name>
    <dbReference type="NCBI Taxonomy" id="153505"/>
    <lineage>
        <taxon>Eukaryota</taxon>
        <taxon>Fungi</taxon>
        <taxon>Dikarya</taxon>
        <taxon>Basidiomycota</taxon>
        <taxon>Agaricomycotina</taxon>
        <taxon>Agaricomycetes</taxon>
        <taxon>Agaricomycetidae</taxon>
        <taxon>Agaricales</taxon>
        <taxon>Marasmiineae</taxon>
        <taxon>Mycenaceae</taxon>
        <taxon>Mycena</taxon>
    </lineage>
</organism>
<keyword evidence="9" id="KW-1185">Reference proteome</keyword>
<dbReference type="GO" id="GO:0003677">
    <property type="term" value="F:DNA binding"/>
    <property type="evidence" value="ECO:0007669"/>
    <property type="project" value="InterPro"/>
</dbReference>
<evidence type="ECO:0000256" key="2">
    <source>
        <dbReference type="ARBA" id="ARBA00022723"/>
    </source>
</evidence>
<dbReference type="EMBL" id="JARJCW010000001">
    <property type="protein sequence ID" value="KAJ7229776.1"/>
    <property type="molecule type" value="Genomic_DNA"/>
</dbReference>
<evidence type="ECO:0000256" key="6">
    <source>
        <dbReference type="SAM" id="MobiDB-lite"/>
    </source>
</evidence>
<proteinExistence type="predicted"/>
<gene>
    <name evidence="8" type="ORF">GGX14DRAFT_691965</name>
</gene>
<reference evidence="8" key="1">
    <citation type="submission" date="2023-03" db="EMBL/GenBank/DDBJ databases">
        <title>Massive genome expansion in bonnet fungi (Mycena s.s.) driven by repeated elements and novel gene families across ecological guilds.</title>
        <authorList>
            <consortium name="Lawrence Berkeley National Laboratory"/>
            <person name="Harder C.B."/>
            <person name="Miyauchi S."/>
            <person name="Viragh M."/>
            <person name="Kuo A."/>
            <person name="Thoen E."/>
            <person name="Andreopoulos B."/>
            <person name="Lu D."/>
            <person name="Skrede I."/>
            <person name="Drula E."/>
            <person name="Henrissat B."/>
            <person name="Morin E."/>
            <person name="Kohler A."/>
            <person name="Barry K."/>
            <person name="LaButti K."/>
            <person name="Morin E."/>
            <person name="Salamov A."/>
            <person name="Lipzen A."/>
            <person name="Mereny Z."/>
            <person name="Hegedus B."/>
            <person name="Baldrian P."/>
            <person name="Stursova M."/>
            <person name="Weitz H."/>
            <person name="Taylor A."/>
            <person name="Grigoriev I.V."/>
            <person name="Nagy L.G."/>
            <person name="Martin F."/>
            <person name="Kauserud H."/>
        </authorList>
    </citation>
    <scope>NUCLEOTIDE SEQUENCE</scope>
    <source>
        <strain evidence="8">9144</strain>
    </source>
</reference>
<comment type="caution">
    <text evidence="8">The sequence shown here is derived from an EMBL/GenBank/DDBJ whole genome shotgun (WGS) entry which is preliminary data.</text>
</comment>
<evidence type="ECO:0000313" key="9">
    <source>
        <dbReference type="Proteomes" id="UP001219525"/>
    </source>
</evidence>
<dbReference type="PROSITE" id="PS50048">
    <property type="entry name" value="ZN2_CY6_FUNGAL_2"/>
    <property type="match status" value="1"/>
</dbReference>
<keyword evidence="2" id="KW-0479">Metal-binding</keyword>
<evidence type="ECO:0000313" key="8">
    <source>
        <dbReference type="EMBL" id="KAJ7229776.1"/>
    </source>
</evidence>
<dbReference type="GO" id="GO:0000981">
    <property type="term" value="F:DNA-binding transcription factor activity, RNA polymerase II-specific"/>
    <property type="evidence" value="ECO:0007669"/>
    <property type="project" value="InterPro"/>
</dbReference>
<protein>
    <recommendedName>
        <fullName evidence="7">Zn(2)-C6 fungal-type domain-containing protein</fullName>
    </recommendedName>
</protein>
<keyword evidence="3" id="KW-0805">Transcription regulation</keyword>
<dbReference type="Proteomes" id="UP001219525">
    <property type="component" value="Unassembled WGS sequence"/>
</dbReference>
<evidence type="ECO:0000256" key="1">
    <source>
        <dbReference type="ARBA" id="ARBA00004123"/>
    </source>
</evidence>
<dbReference type="GO" id="GO:0006351">
    <property type="term" value="P:DNA-templated transcription"/>
    <property type="evidence" value="ECO:0007669"/>
    <property type="project" value="InterPro"/>
</dbReference>
<dbReference type="GO" id="GO:0005634">
    <property type="term" value="C:nucleus"/>
    <property type="evidence" value="ECO:0007669"/>
    <property type="project" value="UniProtKB-SubCell"/>
</dbReference>
<keyword evidence="4" id="KW-0804">Transcription</keyword>
<dbReference type="GO" id="GO:0008270">
    <property type="term" value="F:zinc ion binding"/>
    <property type="evidence" value="ECO:0007669"/>
    <property type="project" value="InterPro"/>
</dbReference>
<dbReference type="Pfam" id="PF04082">
    <property type="entry name" value="Fungal_trans"/>
    <property type="match status" value="1"/>
</dbReference>
<dbReference type="Pfam" id="PF00172">
    <property type="entry name" value="Zn_clus"/>
    <property type="match status" value="1"/>
</dbReference>
<evidence type="ECO:0000256" key="4">
    <source>
        <dbReference type="ARBA" id="ARBA00023163"/>
    </source>
</evidence>
<comment type="subcellular location">
    <subcellularLocation>
        <location evidence="1">Nucleus</location>
    </subcellularLocation>
</comment>
<feature type="region of interest" description="Disordered" evidence="6">
    <location>
        <begin position="89"/>
        <end position="109"/>
    </location>
</feature>
<sequence length="533" mass="58258">MADASSSLSTPHTRPTTYIHRACINCRHRKMRCGRERPACRRCLDHPPRSGAPCKYSHMPTGGVMTQQEESEDIDQVLLMPPYLDYTSSPSSVAPEANSPTPTPSPIEETSQGMLAMRLDVFLNRFTHHQFFFLDPAELRSLVLMPLSDGDFLSCGLLNAALLWGDRLSQNHTADRHSEEDLLARTVSGIARDITMLIDSSHRTLQVIQAEVLLSLYYMEDGRFLEGSCHRATATSLAFSTGLHRLGHASYTTPFPPEFLRLVLPVDTAARSAKAFWAVVILNNYWVAASGIPSSIPFGVTISIPWPTTTQANHFHSIAASTQDDVAVNCPLALLANASILLERAVTFTSLYQGLSHPAEFGTLDYRLESFRGSLFPICGSGGAESITQTVFVTHVFVHAASLQLHAPHIATSHVSHAKCLSAAGSVAELLGNVCLADWEYADPVVGPLLASFAEFLIAQLPLGPPFVPTHLEAILSALRKLASRGAFIAKCYSATQQRYAAARVNLPEYSRRSGLRAVLGNSLRFNNCKYNQ</sequence>
<name>A0AAD7E5V9_9AGAR</name>
<accession>A0AAD7E5V9</accession>